<evidence type="ECO:0000256" key="8">
    <source>
        <dbReference type="ARBA" id="ARBA00022927"/>
    </source>
</evidence>
<organism evidence="13 14">
    <name type="scientific">Neisseria weixii</name>
    <dbReference type="NCBI Taxonomy" id="1853276"/>
    <lineage>
        <taxon>Bacteria</taxon>
        <taxon>Pseudomonadati</taxon>
        <taxon>Pseudomonadota</taxon>
        <taxon>Betaproteobacteria</taxon>
        <taxon>Neisseriales</taxon>
        <taxon>Neisseriaceae</taxon>
        <taxon>Neisseria</taxon>
    </lineage>
</organism>
<evidence type="ECO:0000256" key="3">
    <source>
        <dbReference type="ARBA" id="ARBA00005848"/>
    </source>
</evidence>
<keyword evidence="14" id="KW-1185">Reference proteome</keyword>
<keyword evidence="10" id="KW-0998">Cell outer membrane</keyword>
<feature type="non-terminal residue" evidence="13">
    <location>
        <position position="1"/>
    </location>
</feature>
<dbReference type="SUPFAM" id="SSF54523">
    <property type="entry name" value="Pili subunits"/>
    <property type="match status" value="1"/>
</dbReference>
<evidence type="ECO:0000256" key="1">
    <source>
        <dbReference type="ARBA" id="ARBA00004241"/>
    </source>
</evidence>
<sequence>VTPSENTDGSKTYTVAAKTDGTTIKVDGSGNLTANTAALVEGDKKGSAKAAAGDENKLITAGDVAAAINNAGFTAKANGDAGELVTPGDEVNFKDSNNIKVTRSGSDFTIATADNVKFDSVTASTVQLGSDGPKITGNGGNLNVEGNGGSPVKITGVKAGEADTDAVNVNQLNKAAAAVKTEVAEGKNMTVTEHKGANGQTVYTVATKDDLAVTSINAGSTVLDTNGVSIAVPTQANPQNTVSLSPIGLNNGGNTITNVAPGKNGTDAVNVNQLVGMGNQLQQNIDNVGKKAYAGVAGSIAQSSIPQVTRPGATGIGIGSGYYGGESAMAIGISSMSDGGNWIIKGNFSTNTGGHMGVGIGGLYQW</sequence>
<feature type="domain" description="Trimeric autotransporter adhesin YadA-like C-terminal membrane anchor" evidence="11">
    <location>
        <begin position="306"/>
        <end position="366"/>
    </location>
</feature>
<dbReference type="Pfam" id="PF05662">
    <property type="entry name" value="YadA_stalk"/>
    <property type="match status" value="2"/>
</dbReference>
<proteinExistence type="inferred from homology"/>
<evidence type="ECO:0000313" key="13">
    <source>
        <dbReference type="EMBL" id="RPD84721.1"/>
    </source>
</evidence>
<comment type="subcellular location">
    <subcellularLocation>
        <location evidence="2">Cell outer membrane</location>
    </subcellularLocation>
    <subcellularLocation>
        <location evidence="1">Cell surface</location>
    </subcellularLocation>
</comment>
<dbReference type="Gene3D" id="2.20.70.140">
    <property type="match status" value="1"/>
</dbReference>
<dbReference type="RefSeq" id="WP_199721230.1">
    <property type="nucleotide sequence ID" value="NZ_RPFL01000035.1"/>
</dbReference>
<evidence type="ECO:0000256" key="10">
    <source>
        <dbReference type="ARBA" id="ARBA00023237"/>
    </source>
</evidence>
<dbReference type="InterPro" id="IPR008635">
    <property type="entry name" value="Coiled_stalk_dom"/>
</dbReference>
<evidence type="ECO:0000256" key="7">
    <source>
        <dbReference type="ARBA" id="ARBA00022729"/>
    </source>
</evidence>
<evidence type="ECO:0000256" key="9">
    <source>
        <dbReference type="ARBA" id="ARBA00023136"/>
    </source>
</evidence>
<dbReference type="InterPro" id="IPR005594">
    <property type="entry name" value="YadA_C"/>
</dbReference>
<keyword evidence="9" id="KW-0472">Membrane</keyword>
<dbReference type="GO" id="GO:0009986">
    <property type="term" value="C:cell surface"/>
    <property type="evidence" value="ECO:0007669"/>
    <property type="project" value="UniProtKB-SubCell"/>
</dbReference>
<dbReference type="Gene3D" id="3.30.1300.30">
    <property type="entry name" value="GSPII I/J protein-like"/>
    <property type="match status" value="1"/>
</dbReference>
<dbReference type="Pfam" id="PF03895">
    <property type="entry name" value="YadA_anchor"/>
    <property type="match status" value="1"/>
</dbReference>
<dbReference type="Gene3D" id="3.90.1780.10">
    <property type="entry name" value="Trimeric adhesin"/>
    <property type="match status" value="1"/>
</dbReference>
<keyword evidence="7" id="KW-0732">Signal</keyword>
<reference evidence="13 14" key="1">
    <citation type="submission" date="2018-11" db="EMBL/GenBank/DDBJ databases">
        <title>Neisseria weixii sp. nov. isolated from the rectal contents of plateau pika (Ochotona cruzoniae).</title>
        <authorList>
            <person name="Zhang G."/>
        </authorList>
    </citation>
    <scope>NUCLEOTIDE SEQUENCE [LARGE SCALE GENOMIC DNA]</scope>
    <source>
        <strain evidence="13 14">10009</strain>
    </source>
</reference>
<dbReference type="GO" id="GO:0015031">
    <property type="term" value="P:protein transport"/>
    <property type="evidence" value="ECO:0007669"/>
    <property type="project" value="UniProtKB-KW"/>
</dbReference>
<dbReference type="InterPro" id="IPR045584">
    <property type="entry name" value="Pilin-like"/>
</dbReference>
<evidence type="ECO:0008006" key="15">
    <source>
        <dbReference type="Google" id="ProtNLM"/>
    </source>
</evidence>
<gene>
    <name evidence="13" type="ORF">EGK74_10790</name>
</gene>
<evidence type="ECO:0000259" key="11">
    <source>
        <dbReference type="Pfam" id="PF03895"/>
    </source>
</evidence>
<protein>
    <recommendedName>
        <fullName evidence="15">Adhesin</fullName>
    </recommendedName>
</protein>
<dbReference type="Proteomes" id="UP000272412">
    <property type="component" value="Unassembled WGS sequence"/>
</dbReference>
<comment type="caution">
    <text evidence="13">The sequence shown here is derived from an EMBL/GenBank/DDBJ whole genome shotgun (WGS) entry which is preliminary data.</text>
</comment>
<keyword evidence="8" id="KW-0653">Protein transport</keyword>
<dbReference type="InterPro" id="IPR037174">
    <property type="entry name" value="Trimeric_adhesin"/>
</dbReference>
<dbReference type="InterPro" id="IPR011049">
    <property type="entry name" value="Serralysin-like_metalloprot_C"/>
</dbReference>
<keyword evidence="6" id="KW-0812">Transmembrane</keyword>
<evidence type="ECO:0000259" key="12">
    <source>
        <dbReference type="Pfam" id="PF05662"/>
    </source>
</evidence>
<feature type="domain" description="Trimeric autotransporter adhesin YadA-like stalk" evidence="12">
    <location>
        <begin position="153"/>
        <end position="183"/>
    </location>
</feature>
<dbReference type="EMBL" id="RPFL01000035">
    <property type="protein sequence ID" value="RPD84721.1"/>
    <property type="molecule type" value="Genomic_DNA"/>
</dbReference>
<dbReference type="AlphaFoldDB" id="A0A3N4MM75"/>
<dbReference type="GO" id="GO:0009279">
    <property type="term" value="C:cell outer membrane"/>
    <property type="evidence" value="ECO:0007669"/>
    <property type="project" value="UniProtKB-SubCell"/>
</dbReference>
<evidence type="ECO:0000256" key="2">
    <source>
        <dbReference type="ARBA" id="ARBA00004442"/>
    </source>
</evidence>
<comment type="similarity">
    <text evidence="3">Belongs to the autotransporter-2 (AT-2) (TC 1.B.40) family.</text>
</comment>
<accession>A0A3N4MM75</accession>
<dbReference type="SUPFAM" id="SSF101967">
    <property type="entry name" value="Adhesin YadA, collagen-binding domain"/>
    <property type="match status" value="2"/>
</dbReference>
<evidence type="ECO:0000256" key="6">
    <source>
        <dbReference type="ARBA" id="ARBA00022692"/>
    </source>
</evidence>
<keyword evidence="5" id="KW-1134">Transmembrane beta strand</keyword>
<evidence type="ECO:0000256" key="4">
    <source>
        <dbReference type="ARBA" id="ARBA00022448"/>
    </source>
</evidence>
<evidence type="ECO:0000256" key="5">
    <source>
        <dbReference type="ARBA" id="ARBA00022452"/>
    </source>
</evidence>
<keyword evidence="4" id="KW-0813">Transport</keyword>
<name>A0A3N4MM75_9NEIS</name>
<feature type="domain" description="Trimeric autotransporter adhesin YadA-like stalk" evidence="12">
    <location>
        <begin position="256"/>
        <end position="291"/>
    </location>
</feature>
<evidence type="ECO:0000313" key="14">
    <source>
        <dbReference type="Proteomes" id="UP000272412"/>
    </source>
</evidence>